<comment type="caution">
    <text evidence="1">The sequence shown here is derived from an EMBL/GenBank/DDBJ whole genome shotgun (WGS) entry which is preliminary data.</text>
</comment>
<reference evidence="1 2" key="1">
    <citation type="submission" date="2020-08" db="EMBL/GenBank/DDBJ databases">
        <title>Functional genomics of gut bacteria from endangered species of beetles.</title>
        <authorList>
            <person name="Carlos-Shanley C."/>
        </authorList>
    </citation>
    <scope>NUCLEOTIDE SEQUENCE [LARGE SCALE GENOMIC DNA]</scope>
    <source>
        <strain evidence="1 2">S00123</strain>
    </source>
</reference>
<keyword evidence="2" id="KW-1185">Reference proteome</keyword>
<evidence type="ECO:0000313" key="1">
    <source>
        <dbReference type="EMBL" id="MBB4797595.1"/>
    </source>
</evidence>
<dbReference type="RefSeq" id="WP_184268310.1">
    <property type="nucleotide sequence ID" value="NZ_JACHKY010000002.1"/>
</dbReference>
<protein>
    <recommendedName>
        <fullName evidence="3">Head completion/stabilization protein</fullName>
    </recommendedName>
</protein>
<evidence type="ECO:0008006" key="3">
    <source>
        <dbReference type="Google" id="ProtNLM"/>
    </source>
</evidence>
<dbReference type="Pfam" id="PF05926">
    <property type="entry name" value="Phage_GPL"/>
    <property type="match status" value="1"/>
</dbReference>
<name>A0A7W7IPE3_9CAUL</name>
<evidence type="ECO:0000313" key="2">
    <source>
        <dbReference type="Proteomes" id="UP000539957"/>
    </source>
</evidence>
<proteinExistence type="predicted"/>
<accession>A0A7W7IPE3</accession>
<dbReference type="Proteomes" id="UP000539957">
    <property type="component" value="Unassembled WGS sequence"/>
</dbReference>
<organism evidence="1 2">
    <name type="scientific">Brevundimonas bullata</name>
    <dbReference type="NCBI Taxonomy" id="13160"/>
    <lineage>
        <taxon>Bacteria</taxon>
        <taxon>Pseudomonadati</taxon>
        <taxon>Pseudomonadota</taxon>
        <taxon>Alphaproteobacteria</taxon>
        <taxon>Caulobacterales</taxon>
        <taxon>Caulobacteraceae</taxon>
        <taxon>Brevundimonas</taxon>
    </lineage>
</organism>
<gene>
    <name evidence="1" type="ORF">HNP32_001319</name>
</gene>
<sequence>MTGPFTPTTSIPAPNTTAAPAVMACGPFWPELDLGLLQKSIRVDQVVTAERLREVARSAVLDIMDELDIWRRDQVAAGFSTLADVPGRHQVDEQSDYQVRWMRAVQSVVAADLADRQLGQSARLAGMDRVEELAADIDVHRRNVTYAVRDFLGRSRVIAEAI</sequence>
<dbReference type="EMBL" id="JACHKY010000002">
    <property type="protein sequence ID" value="MBB4797595.1"/>
    <property type="molecule type" value="Genomic_DNA"/>
</dbReference>
<dbReference type="AlphaFoldDB" id="A0A7W7IPE3"/>
<dbReference type="InterPro" id="IPR009225">
    <property type="entry name" value="Phage_head_completion_GpL"/>
</dbReference>